<keyword evidence="1" id="KW-0472">Membrane</keyword>
<dbReference type="InterPro" id="IPR018764">
    <property type="entry name" value="RskA_C"/>
</dbReference>
<keyword evidence="1" id="KW-1133">Transmembrane helix</keyword>
<reference evidence="3" key="1">
    <citation type="submission" date="2020-05" db="EMBL/GenBank/DDBJ databases">
        <authorList>
            <person name="Chiriac C."/>
            <person name="Salcher M."/>
            <person name="Ghai R."/>
            <person name="Kavagutti S V."/>
        </authorList>
    </citation>
    <scope>NUCLEOTIDE SEQUENCE</scope>
</reference>
<organism evidence="3">
    <name type="scientific">freshwater metagenome</name>
    <dbReference type="NCBI Taxonomy" id="449393"/>
    <lineage>
        <taxon>unclassified sequences</taxon>
        <taxon>metagenomes</taxon>
        <taxon>ecological metagenomes</taxon>
    </lineage>
</organism>
<sequence>MLAERRNRGRNIVLAAAAAVAILVVGAVGIRLADSSRSSTELVASTNLDVLEGPATAQAKLVRSGDTERLVVTAKNMPAAPAGSHYELWLVDPAVTKPQSLGPMTGSTEVVIPESLDPAVFPVVDISLQQNGTHVHSGHSLLRGTLQ</sequence>
<dbReference type="GO" id="GO:0005886">
    <property type="term" value="C:plasma membrane"/>
    <property type="evidence" value="ECO:0007669"/>
    <property type="project" value="InterPro"/>
</dbReference>
<evidence type="ECO:0000256" key="1">
    <source>
        <dbReference type="SAM" id="Phobius"/>
    </source>
</evidence>
<name>A0A6J7I0C1_9ZZZZ</name>
<dbReference type="AlphaFoldDB" id="A0A6J7I0C1"/>
<feature type="domain" description="Anti-sigma K factor RskA C-terminal" evidence="2">
    <location>
        <begin position="13"/>
        <end position="132"/>
    </location>
</feature>
<feature type="transmembrane region" description="Helical" evidence="1">
    <location>
        <begin position="12"/>
        <end position="33"/>
    </location>
</feature>
<gene>
    <name evidence="3" type="ORF">UFOPK3519_02095</name>
</gene>
<dbReference type="Pfam" id="PF10099">
    <property type="entry name" value="RskA_C"/>
    <property type="match status" value="1"/>
</dbReference>
<proteinExistence type="predicted"/>
<evidence type="ECO:0000259" key="2">
    <source>
        <dbReference type="Pfam" id="PF10099"/>
    </source>
</evidence>
<keyword evidence="1" id="KW-0812">Transmembrane</keyword>
<evidence type="ECO:0000313" key="3">
    <source>
        <dbReference type="EMBL" id="CAB4924171.1"/>
    </source>
</evidence>
<accession>A0A6J7I0C1</accession>
<protein>
    <submittedName>
        <fullName evidence="3">Unannotated protein</fullName>
    </submittedName>
</protein>
<dbReference type="EMBL" id="CAFBMG010000285">
    <property type="protein sequence ID" value="CAB4924171.1"/>
    <property type="molecule type" value="Genomic_DNA"/>
</dbReference>